<dbReference type="Gene3D" id="3.30.559.10">
    <property type="entry name" value="Chloramphenicol acetyltransferase-like domain"/>
    <property type="match status" value="2"/>
</dbReference>
<accession>A0AA88CU16</accession>
<comment type="caution">
    <text evidence="2">The sequence shown here is derived from an EMBL/GenBank/DDBJ whole genome shotgun (WGS) entry which is preliminary data.</text>
</comment>
<proteinExistence type="predicted"/>
<sequence>MSNIRLISTSTVLPASSDDHNEFSHRIELTPWDLKDPLLEPIQKGLFFHKPTDSFSLTATLVDHLKATLSQALAIFYPLAGRLSAIENVDDTISFFIDCNGAGALFVHAAIDDVTLADVLDPVIIPDDLVYSFFPMKASRNGEAAFTKSPLLAVQVTELVDGVIIACTMNHCAADGTSYWHFFNVWSEISRSGFERVLPHSRPVFGRECLDGIVDLPISIPLSRDRILDSGRYAQPQLNLQQRMFRFSKERVAELKAKANTEMRITNSNETISSLQALLAHLWKSIARNRRLDADEDCNYRVVIGMRQRIQPPLPKEYFGNSISGMPVKLTAREVLEQGLGWVAWKINRVVASQTAGEVRKFLEDWEKSPTIPDFRRLPANTLLTSSSPRFDVYGNDFGWGKPIAVRSGQANKLDGNLTVYPGAELDGSIDFEVCLSTETLEAMARDAEFVETLAK</sequence>
<protein>
    <submittedName>
        <fullName evidence="2">Uncharacterized protein</fullName>
    </submittedName>
</protein>
<gene>
    <name evidence="2" type="ORF">TIFTF001_002751</name>
</gene>
<dbReference type="PANTHER" id="PTHR31896:SF39">
    <property type="entry name" value="PROTEIN ENHANCED PSEUDOMONAS SUSCEPTIBILITY 1-LIKE"/>
    <property type="match status" value="1"/>
</dbReference>
<dbReference type="InterPro" id="IPR051283">
    <property type="entry name" value="Sec_Metabolite_Acyltrans"/>
</dbReference>
<reference evidence="2" key="1">
    <citation type="submission" date="2023-07" db="EMBL/GenBank/DDBJ databases">
        <title>draft genome sequence of fig (Ficus carica).</title>
        <authorList>
            <person name="Takahashi T."/>
            <person name="Nishimura K."/>
        </authorList>
    </citation>
    <scope>NUCLEOTIDE SEQUENCE</scope>
</reference>
<dbReference type="Pfam" id="PF02458">
    <property type="entry name" value="Transferase"/>
    <property type="match status" value="1"/>
</dbReference>
<evidence type="ECO:0000313" key="2">
    <source>
        <dbReference type="EMBL" id="GMN30221.1"/>
    </source>
</evidence>
<dbReference type="InterPro" id="IPR023213">
    <property type="entry name" value="CAT-like_dom_sf"/>
</dbReference>
<dbReference type="EMBL" id="BTGU01000002">
    <property type="protein sequence ID" value="GMN30221.1"/>
    <property type="molecule type" value="Genomic_DNA"/>
</dbReference>
<organism evidence="2 3">
    <name type="scientific">Ficus carica</name>
    <name type="common">Common fig</name>
    <dbReference type="NCBI Taxonomy" id="3494"/>
    <lineage>
        <taxon>Eukaryota</taxon>
        <taxon>Viridiplantae</taxon>
        <taxon>Streptophyta</taxon>
        <taxon>Embryophyta</taxon>
        <taxon>Tracheophyta</taxon>
        <taxon>Spermatophyta</taxon>
        <taxon>Magnoliopsida</taxon>
        <taxon>eudicotyledons</taxon>
        <taxon>Gunneridae</taxon>
        <taxon>Pentapetalae</taxon>
        <taxon>rosids</taxon>
        <taxon>fabids</taxon>
        <taxon>Rosales</taxon>
        <taxon>Moraceae</taxon>
        <taxon>Ficeae</taxon>
        <taxon>Ficus</taxon>
    </lineage>
</organism>
<evidence type="ECO:0000256" key="1">
    <source>
        <dbReference type="ARBA" id="ARBA00022679"/>
    </source>
</evidence>
<keyword evidence="3" id="KW-1185">Reference proteome</keyword>
<dbReference type="PANTHER" id="PTHR31896">
    <property type="entry name" value="FAMILY REGULATORY PROTEIN, PUTATIVE (AFU_ORTHOLOGUE AFUA_3G14730)-RELATED"/>
    <property type="match status" value="1"/>
</dbReference>
<dbReference type="Proteomes" id="UP001187192">
    <property type="component" value="Unassembled WGS sequence"/>
</dbReference>
<name>A0AA88CU16_FICCA</name>
<dbReference type="GO" id="GO:0016740">
    <property type="term" value="F:transferase activity"/>
    <property type="evidence" value="ECO:0007669"/>
    <property type="project" value="UniProtKB-KW"/>
</dbReference>
<dbReference type="AlphaFoldDB" id="A0AA88CU16"/>
<evidence type="ECO:0000313" key="3">
    <source>
        <dbReference type="Proteomes" id="UP001187192"/>
    </source>
</evidence>
<keyword evidence="1" id="KW-0808">Transferase</keyword>